<dbReference type="RefSeq" id="WP_141786348.1">
    <property type="nucleotide sequence ID" value="NZ_BAAAIK010000001.1"/>
</dbReference>
<evidence type="ECO:0008006" key="3">
    <source>
        <dbReference type="Google" id="ProtNLM"/>
    </source>
</evidence>
<organism evidence="1 2">
    <name type="scientific">Ornithinicoccus hortensis</name>
    <dbReference type="NCBI Taxonomy" id="82346"/>
    <lineage>
        <taxon>Bacteria</taxon>
        <taxon>Bacillati</taxon>
        <taxon>Actinomycetota</taxon>
        <taxon>Actinomycetes</taxon>
        <taxon>Micrococcales</taxon>
        <taxon>Intrasporangiaceae</taxon>
        <taxon>Ornithinicoccus</taxon>
    </lineage>
</organism>
<name>A0A542YWJ9_9MICO</name>
<reference evidence="1 2" key="1">
    <citation type="submission" date="2019-06" db="EMBL/GenBank/DDBJ databases">
        <title>Sequencing the genomes of 1000 actinobacteria strains.</title>
        <authorList>
            <person name="Klenk H.-P."/>
        </authorList>
    </citation>
    <scope>NUCLEOTIDE SEQUENCE [LARGE SCALE GENOMIC DNA]</scope>
    <source>
        <strain evidence="1 2">DSM 12335</strain>
    </source>
</reference>
<accession>A0A542YWJ9</accession>
<dbReference type="EMBL" id="VFOP01000001">
    <property type="protein sequence ID" value="TQL52478.1"/>
    <property type="molecule type" value="Genomic_DNA"/>
</dbReference>
<dbReference type="Proteomes" id="UP000319516">
    <property type="component" value="Unassembled WGS sequence"/>
</dbReference>
<dbReference type="InterPro" id="IPR012349">
    <property type="entry name" value="Split_barrel_FMN-bd"/>
</dbReference>
<dbReference type="OrthoDB" id="3292498at2"/>
<protein>
    <recommendedName>
        <fullName evidence="3">Deazaflavin-dependent oxidoreductase (Nitroreductase family)</fullName>
    </recommendedName>
</protein>
<gene>
    <name evidence="1" type="ORF">FB467_3665</name>
</gene>
<comment type="caution">
    <text evidence="1">The sequence shown here is derived from an EMBL/GenBank/DDBJ whole genome shotgun (WGS) entry which is preliminary data.</text>
</comment>
<evidence type="ECO:0000313" key="1">
    <source>
        <dbReference type="EMBL" id="TQL52478.1"/>
    </source>
</evidence>
<proteinExistence type="predicted"/>
<keyword evidence="2" id="KW-1185">Reference proteome</keyword>
<dbReference type="Gene3D" id="2.30.110.10">
    <property type="entry name" value="Electron Transport, Fmn-binding Protein, Chain A"/>
    <property type="match status" value="1"/>
</dbReference>
<dbReference type="AlphaFoldDB" id="A0A542YWJ9"/>
<evidence type="ECO:0000313" key="2">
    <source>
        <dbReference type="Proteomes" id="UP000319516"/>
    </source>
</evidence>
<sequence>MTLLQKTAPVVNRAVRPLLRLPLVGTFVGRSLAELEYTGRRSGRAFRLVVGYRRRGDRVTIQVALPDQKSWWRNFSGTGAPLSLVLDGVRRTGHAVSATDARGRVTVQVELDPA</sequence>